<protein>
    <submittedName>
        <fullName evidence="2 3">Reverse transcriptase/endonuclease</fullName>
    </submittedName>
</protein>
<evidence type="ECO:0000313" key="2">
    <source>
        <dbReference type="EMBL" id="CAI9978218.1"/>
    </source>
</evidence>
<evidence type="ECO:0000313" key="3">
    <source>
        <dbReference type="EMBL" id="CAL6034581.1"/>
    </source>
</evidence>
<comment type="caution">
    <text evidence="2">The sequence shown here is derived from an EMBL/GenBank/DDBJ whole genome shotgun (WGS) entry which is preliminary data.</text>
</comment>
<organism evidence="2">
    <name type="scientific">Hexamita inflata</name>
    <dbReference type="NCBI Taxonomy" id="28002"/>
    <lineage>
        <taxon>Eukaryota</taxon>
        <taxon>Metamonada</taxon>
        <taxon>Diplomonadida</taxon>
        <taxon>Hexamitidae</taxon>
        <taxon>Hexamitinae</taxon>
        <taxon>Hexamita</taxon>
    </lineage>
</organism>
<dbReference type="GO" id="GO:0003964">
    <property type="term" value="F:RNA-directed DNA polymerase activity"/>
    <property type="evidence" value="ECO:0007669"/>
    <property type="project" value="UniProtKB-KW"/>
</dbReference>
<dbReference type="AlphaFoldDB" id="A0AA86RNV0"/>
<keyword evidence="2" id="KW-0808">Transferase</keyword>
<keyword evidence="2" id="KW-0695">RNA-directed DNA polymerase</keyword>
<keyword evidence="4" id="KW-1185">Reference proteome</keyword>
<dbReference type="EMBL" id="CATOUU010001183">
    <property type="protein sequence ID" value="CAI9978218.1"/>
    <property type="molecule type" value="Genomic_DNA"/>
</dbReference>
<dbReference type="Proteomes" id="UP001642409">
    <property type="component" value="Unassembled WGS sequence"/>
</dbReference>
<feature type="region of interest" description="Disordered" evidence="1">
    <location>
        <begin position="167"/>
        <end position="201"/>
    </location>
</feature>
<evidence type="ECO:0000313" key="4">
    <source>
        <dbReference type="Proteomes" id="UP001642409"/>
    </source>
</evidence>
<sequence>MDKTGKITFLSQEFEKQAEPQAKQIIANVTEKLAGHHRLKIATKHRLLMFSKSIVASANWGSLTDVAENNADTKRQYKDVDTLLANELEKIIHYGKTAEELIKYATKYKVIGGLGLLFPHVNYDAMYQDMTNKIIIDAQSQRSTQPSIRSSTTLYFREERLKVKAKELQQNTVDDSVPKTGAKNYSDMDDQRMKLANSSQT</sequence>
<dbReference type="EMBL" id="CAXDID020000128">
    <property type="protein sequence ID" value="CAL6034581.1"/>
    <property type="molecule type" value="Genomic_DNA"/>
</dbReference>
<reference evidence="2" key="1">
    <citation type="submission" date="2023-06" db="EMBL/GenBank/DDBJ databases">
        <authorList>
            <person name="Kurt Z."/>
        </authorList>
    </citation>
    <scope>NUCLEOTIDE SEQUENCE</scope>
</reference>
<evidence type="ECO:0000256" key="1">
    <source>
        <dbReference type="SAM" id="MobiDB-lite"/>
    </source>
</evidence>
<proteinExistence type="predicted"/>
<name>A0AA86RNV0_9EUKA</name>
<gene>
    <name evidence="3" type="ORF">HINF_LOCUS35523</name>
    <name evidence="2" type="ORF">HINF_LOCUS65863</name>
</gene>
<accession>A0AA86RNV0</accession>
<keyword evidence="2" id="KW-0548">Nucleotidyltransferase</keyword>
<reference evidence="3 4" key="2">
    <citation type="submission" date="2024-07" db="EMBL/GenBank/DDBJ databases">
        <authorList>
            <person name="Akdeniz Z."/>
        </authorList>
    </citation>
    <scope>NUCLEOTIDE SEQUENCE [LARGE SCALE GENOMIC DNA]</scope>
</reference>